<accession>A0A4U1MIW8</accession>
<dbReference type="RefSeq" id="WP_136946566.1">
    <property type="nucleotide sequence ID" value="NZ_SWFM01000002.1"/>
</dbReference>
<dbReference type="Pfam" id="PF00990">
    <property type="entry name" value="GGDEF"/>
    <property type="match status" value="1"/>
</dbReference>
<dbReference type="Proteomes" id="UP000310541">
    <property type="component" value="Unassembled WGS sequence"/>
</dbReference>
<comment type="caution">
    <text evidence="3">The sequence shown here is derived from an EMBL/GenBank/DDBJ whole genome shotgun (WGS) entry which is preliminary data.</text>
</comment>
<reference evidence="3 4" key="1">
    <citation type="submission" date="2019-04" db="EMBL/GenBank/DDBJ databases">
        <title>Genome sequence of Bacillus hwajinpoensis strain Y2.</title>
        <authorList>
            <person name="Fair J.L."/>
            <person name="Maclea K.S."/>
        </authorList>
    </citation>
    <scope>NUCLEOTIDE SEQUENCE [LARGE SCALE GENOMIC DNA]</scope>
    <source>
        <strain evidence="3 4">Y2</strain>
    </source>
</reference>
<dbReference type="SUPFAM" id="SSF55073">
    <property type="entry name" value="Nucleotide cyclase"/>
    <property type="match status" value="1"/>
</dbReference>
<keyword evidence="1" id="KW-0812">Transmembrane</keyword>
<dbReference type="SMART" id="SM00267">
    <property type="entry name" value="GGDEF"/>
    <property type="match status" value="1"/>
</dbReference>
<protein>
    <submittedName>
        <fullName evidence="3">Diguanylate cyclase</fullName>
    </submittedName>
</protein>
<feature type="transmembrane region" description="Helical" evidence="1">
    <location>
        <begin position="145"/>
        <end position="166"/>
    </location>
</feature>
<dbReference type="PANTHER" id="PTHR45138">
    <property type="entry name" value="REGULATORY COMPONENTS OF SENSORY TRANSDUCTION SYSTEM"/>
    <property type="match status" value="1"/>
</dbReference>
<evidence type="ECO:0000259" key="2">
    <source>
        <dbReference type="PROSITE" id="PS50887"/>
    </source>
</evidence>
<proteinExistence type="predicted"/>
<evidence type="ECO:0000313" key="4">
    <source>
        <dbReference type="Proteomes" id="UP000310541"/>
    </source>
</evidence>
<dbReference type="InterPro" id="IPR050469">
    <property type="entry name" value="Diguanylate_Cyclase"/>
</dbReference>
<feature type="transmembrane region" description="Helical" evidence="1">
    <location>
        <begin position="39"/>
        <end position="59"/>
    </location>
</feature>
<keyword evidence="1" id="KW-1133">Transmembrane helix</keyword>
<dbReference type="NCBIfam" id="TIGR00254">
    <property type="entry name" value="GGDEF"/>
    <property type="match status" value="1"/>
</dbReference>
<dbReference type="FunFam" id="3.30.70.270:FF:000001">
    <property type="entry name" value="Diguanylate cyclase domain protein"/>
    <property type="match status" value="1"/>
</dbReference>
<feature type="transmembrane region" description="Helical" evidence="1">
    <location>
        <begin position="68"/>
        <end position="89"/>
    </location>
</feature>
<gene>
    <name evidence="3" type="ORF">FBF83_07585</name>
</gene>
<dbReference type="CDD" id="cd01949">
    <property type="entry name" value="GGDEF"/>
    <property type="match status" value="1"/>
</dbReference>
<dbReference type="EMBL" id="SWFM01000002">
    <property type="protein sequence ID" value="TKD70485.1"/>
    <property type="molecule type" value="Genomic_DNA"/>
</dbReference>
<keyword evidence="1" id="KW-0472">Membrane</keyword>
<organism evidence="3 4">
    <name type="scientific">Guptibacillus hwajinpoensis</name>
    <dbReference type="NCBI Taxonomy" id="208199"/>
    <lineage>
        <taxon>Bacteria</taxon>
        <taxon>Bacillati</taxon>
        <taxon>Bacillota</taxon>
        <taxon>Bacilli</taxon>
        <taxon>Bacillales</taxon>
        <taxon>Guptibacillaceae</taxon>
        <taxon>Guptibacillus</taxon>
    </lineage>
</organism>
<evidence type="ECO:0000256" key="1">
    <source>
        <dbReference type="SAM" id="Phobius"/>
    </source>
</evidence>
<dbReference type="AlphaFoldDB" id="A0A4U1MIW8"/>
<dbReference type="Gene3D" id="3.30.70.270">
    <property type="match status" value="1"/>
</dbReference>
<dbReference type="OrthoDB" id="9759607at2"/>
<evidence type="ECO:0000313" key="3">
    <source>
        <dbReference type="EMBL" id="TKD70485.1"/>
    </source>
</evidence>
<dbReference type="GO" id="GO:0052621">
    <property type="term" value="F:diguanylate cyclase activity"/>
    <property type="evidence" value="ECO:0007669"/>
    <property type="project" value="TreeGrafter"/>
</dbReference>
<dbReference type="PROSITE" id="PS50887">
    <property type="entry name" value="GGDEF"/>
    <property type="match status" value="1"/>
</dbReference>
<dbReference type="InterPro" id="IPR043128">
    <property type="entry name" value="Rev_trsase/Diguanyl_cyclase"/>
</dbReference>
<name>A0A4U1MIW8_9BACL</name>
<dbReference type="InterPro" id="IPR000160">
    <property type="entry name" value="GGDEF_dom"/>
</dbReference>
<dbReference type="PANTHER" id="PTHR45138:SF9">
    <property type="entry name" value="DIGUANYLATE CYCLASE DGCM-RELATED"/>
    <property type="match status" value="1"/>
</dbReference>
<feature type="transmembrane region" description="Helical" evidence="1">
    <location>
        <begin position="12"/>
        <end position="33"/>
    </location>
</feature>
<dbReference type="InterPro" id="IPR029787">
    <property type="entry name" value="Nucleotide_cyclase"/>
</dbReference>
<feature type="domain" description="GGDEF" evidence="2">
    <location>
        <begin position="209"/>
        <end position="341"/>
    </location>
</feature>
<sequence>MNLLTKNDHIIEIILSLFRWVFLLIAGSYYYFYLDGSSFGFLILFLFGLVYMAVSEFALHKTEINSSLYLFMTKVSVVFDYVAFLWLVSLTGGEGSPFFPIGYLLILHVAVYWKFSGGIIASILLGAGYTGILLLNGYPFQGEQLIAYLFDCMFLLFMGVLGGIIVSRERKMRSKNTKLEDIARKDFLTDLYNHRAFQEDLHICSKNDQPLLLVLADIDYFKSVNDRFGHLVGDDVLKQIGMVVKKELQDDVRAYRYGGEEFAFILNATNREEAKECLLRIQFVIRKLRFTADAEQFSVTMSYGTALFPQESSIDQSLRIADERLYEAKRLGRNRICWYDQQVEEGHAR</sequence>